<evidence type="ECO:0008006" key="5">
    <source>
        <dbReference type="Google" id="ProtNLM"/>
    </source>
</evidence>
<dbReference type="Gramene" id="OGLUM01G49090.1">
    <property type="protein sequence ID" value="OGLUM01G49090.1"/>
    <property type="gene ID" value="OGLUM01G49090"/>
</dbReference>
<dbReference type="PANTHER" id="PTHR34368:SF1">
    <property type="entry name" value="OS01G0962200 PROTEIN"/>
    <property type="match status" value="1"/>
</dbReference>
<sequence>MTKRTPGLRLRPDSNSNSNSTTDPSRQGGGDEEKRRLRQRAAMDVSRRKKWVAWVAAVTIFVVLMLVTPAIPQNEEYHDFADQRRLFLGIPNTLNVISNIPFFFVGVVGLVLCHYKNYFRLNSQGELWSWTLFFAGVTAVAFGSSYYHLKPNDATLVWDRLPMTIAFTSVMAIFIIERVDDRAGTKSLAPLVIAGALSIMFFDDLRPYAVIQFVPCIAIPVMAIVIPPMYTHSSYWLWAAGFYLLAKVEEAADKPIYKWTHQIVSGHTLKHLAAAMVPVFLALMLAKRTVEPERVSLFQQWKVKLVAVRETRFNKDRNTVDYNYIASGAVAVAENQARRRAARGKTAWAAPGSMGEVRTPRRNQLRLSSATASEEEEAALPPPPPRSAAAASSRRRKKRATLHMDTPTVASSPASSGRHGASAAHTTAPTAAAMPRLTRLRRRATALPRRICADISESSSAVTSVATPPPPPPSS</sequence>
<evidence type="ECO:0000256" key="1">
    <source>
        <dbReference type="SAM" id="MobiDB-lite"/>
    </source>
</evidence>
<protein>
    <recommendedName>
        <fullName evidence="5">Ceramidase</fullName>
    </recommendedName>
</protein>
<proteinExistence type="predicted"/>
<feature type="compositionally biased region" description="Low complexity" evidence="1">
    <location>
        <begin position="410"/>
        <end position="437"/>
    </location>
</feature>
<accession>A0A0D9YKD4</accession>
<feature type="transmembrane region" description="Helical" evidence="2">
    <location>
        <begin position="96"/>
        <end position="115"/>
    </location>
</feature>
<feature type="transmembrane region" description="Helical" evidence="2">
    <location>
        <begin position="127"/>
        <end position="148"/>
    </location>
</feature>
<evidence type="ECO:0000313" key="4">
    <source>
        <dbReference type="Proteomes" id="UP000026961"/>
    </source>
</evidence>
<evidence type="ECO:0000313" key="3">
    <source>
        <dbReference type="EnsemblPlants" id="OGLUM01G49090.1"/>
    </source>
</evidence>
<keyword evidence="2" id="KW-0812">Transmembrane</keyword>
<dbReference type="EnsemblPlants" id="OGLUM01G49090.1">
    <property type="protein sequence ID" value="OGLUM01G49090.1"/>
    <property type="gene ID" value="OGLUM01G49090"/>
</dbReference>
<reference evidence="3" key="1">
    <citation type="submission" date="2013-08" db="EMBL/GenBank/DDBJ databases">
        <title>Oryza genome evolution.</title>
        <authorList>
            <person name="Wing R.A."/>
            <person name="Panaud O."/>
            <person name="Oliveira A.C."/>
        </authorList>
    </citation>
    <scope>NUCLEOTIDE SEQUENCE</scope>
</reference>
<dbReference type="Proteomes" id="UP000026961">
    <property type="component" value="Chromosome 1"/>
</dbReference>
<dbReference type="STRING" id="40148.A0A0D9YKD4"/>
<evidence type="ECO:0000256" key="2">
    <source>
        <dbReference type="SAM" id="Phobius"/>
    </source>
</evidence>
<dbReference type="AlphaFoldDB" id="A0A0D9YKD4"/>
<feature type="compositionally biased region" description="Low complexity" evidence="1">
    <location>
        <begin position="13"/>
        <end position="25"/>
    </location>
</feature>
<dbReference type="eggNOG" id="ENOG502QPV3">
    <property type="taxonomic scope" value="Eukaryota"/>
</dbReference>
<feature type="transmembrane region" description="Helical" evidence="2">
    <location>
        <begin position="268"/>
        <end position="286"/>
    </location>
</feature>
<feature type="transmembrane region" description="Helical" evidence="2">
    <location>
        <begin position="208"/>
        <end position="226"/>
    </location>
</feature>
<keyword evidence="2" id="KW-1133">Transmembrane helix</keyword>
<dbReference type="HOGENOM" id="CLU_575393_0_0_1"/>
<keyword evidence="2" id="KW-0472">Membrane</keyword>
<feature type="transmembrane region" description="Helical" evidence="2">
    <location>
        <begin position="51"/>
        <end position="71"/>
    </location>
</feature>
<organism evidence="3">
    <name type="scientific">Oryza glumipatula</name>
    <dbReference type="NCBI Taxonomy" id="40148"/>
    <lineage>
        <taxon>Eukaryota</taxon>
        <taxon>Viridiplantae</taxon>
        <taxon>Streptophyta</taxon>
        <taxon>Embryophyta</taxon>
        <taxon>Tracheophyta</taxon>
        <taxon>Spermatophyta</taxon>
        <taxon>Magnoliopsida</taxon>
        <taxon>Liliopsida</taxon>
        <taxon>Poales</taxon>
        <taxon>Poaceae</taxon>
        <taxon>BOP clade</taxon>
        <taxon>Oryzoideae</taxon>
        <taxon>Oryzeae</taxon>
        <taxon>Oryzinae</taxon>
        <taxon>Oryza</taxon>
    </lineage>
</organism>
<reference evidence="3" key="2">
    <citation type="submission" date="2015-04" db="UniProtKB">
        <authorList>
            <consortium name="EnsemblPlants"/>
        </authorList>
    </citation>
    <scope>IDENTIFICATION</scope>
</reference>
<feature type="transmembrane region" description="Helical" evidence="2">
    <location>
        <begin position="160"/>
        <end position="176"/>
    </location>
</feature>
<dbReference type="PANTHER" id="PTHR34368">
    <property type="entry name" value="OS01G0962200 PROTEIN"/>
    <property type="match status" value="1"/>
</dbReference>
<feature type="region of interest" description="Disordered" evidence="1">
    <location>
        <begin position="1"/>
        <end position="36"/>
    </location>
</feature>
<keyword evidence="4" id="KW-1185">Reference proteome</keyword>
<name>A0A0D9YKD4_9ORYZ</name>
<reference evidence="3" key="3">
    <citation type="submission" date="2018-05" db="EMBL/GenBank/DDBJ databases">
        <title>OgluRS3 (Oryza glumaepatula Reference Sequence Version 3).</title>
        <authorList>
            <person name="Zhang J."/>
            <person name="Kudrna D."/>
            <person name="Lee S."/>
            <person name="Talag J."/>
            <person name="Welchert J."/>
            <person name="Wing R.A."/>
        </authorList>
    </citation>
    <scope>NUCLEOTIDE SEQUENCE [LARGE SCALE GENOMIC DNA]</scope>
</reference>
<feature type="region of interest" description="Disordered" evidence="1">
    <location>
        <begin position="343"/>
        <end position="475"/>
    </location>
</feature>